<accession>A0A9P6RW09</accession>
<feature type="compositionally biased region" description="Basic and acidic residues" evidence="1">
    <location>
        <begin position="400"/>
        <end position="428"/>
    </location>
</feature>
<keyword evidence="3" id="KW-1185">Reference proteome</keyword>
<gene>
    <name evidence="2" type="ORF">BGZ99_003288</name>
</gene>
<dbReference type="Proteomes" id="UP000738325">
    <property type="component" value="Unassembled WGS sequence"/>
</dbReference>
<reference evidence="2" key="1">
    <citation type="journal article" date="2020" name="Fungal Divers.">
        <title>Resolving the Mortierellaceae phylogeny through synthesis of multi-gene phylogenetics and phylogenomics.</title>
        <authorList>
            <person name="Vandepol N."/>
            <person name="Liber J."/>
            <person name="Desiro A."/>
            <person name="Na H."/>
            <person name="Kennedy M."/>
            <person name="Barry K."/>
            <person name="Grigoriev I.V."/>
            <person name="Miller A.N."/>
            <person name="O'Donnell K."/>
            <person name="Stajich J.E."/>
            <person name="Bonito G."/>
        </authorList>
    </citation>
    <scope>NUCLEOTIDE SEQUENCE</scope>
    <source>
        <strain evidence="2">REB-010B</strain>
    </source>
</reference>
<evidence type="ECO:0000256" key="1">
    <source>
        <dbReference type="SAM" id="MobiDB-lite"/>
    </source>
</evidence>
<organism evidence="2 3">
    <name type="scientific">Dissophora globulifera</name>
    <dbReference type="NCBI Taxonomy" id="979702"/>
    <lineage>
        <taxon>Eukaryota</taxon>
        <taxon>Fungi</taxon>
        <taxon>Fungi incertae sedis</taxon>
        <taxon>Mucoromycota</taxon>
        <taxon>Mortierellomycotina</taxon>
        <taxon>Mortierellomycetes</taxon>
        <taxon>Mortierellales</taxon>
        <taxon>Mortierellaceae</taxon>
        <taxon>Dissophora</taxon>
    </lineage>
</organism>
<dbReference type="Gene3D" id="2.60.40.640">
    <property type="match status" value="1"/>
</dbReference>
<proteinExistence type="predicted"/>
<dbReference type="EMBL" id="JAAAIP010000021">
    <property type="protein sequence ID" value="KAG0329137.1"/>
    <property type="molecule type" value="Genomic_DNA"/>
</dbReference>
<sequence>MSFSLNASLDTREPLLIEFLGPPSSVTHSITGVLQLHVEKPVQLRQLSVAFVGQIYQTFGRAGLTVKSDPINTDRVEQHMIEAPTHYRPGDYSFPFELRLPGDMATTDCSKLVTHSLLSEYLLVASAMPVGLVARRKEHRQHLTVRRVHVEPSNSNQARYTAKRNEQIECSLYCPRFVSLSQDKAFISMYIHAYTSAHCVKEIQIRVFQNEWIELTSSSHSPERRGQRFADLDDNRHISLHRRQHGNSIINIYNSKCISEPAIVPNPDQESFATAWGRETPIEFEVELLPALVQPTELLNWFKLGHHLHLTIIFADETIKPLNVKAPFAIRRIMEDAWMHHALRTNERDSMERERAVLPGYGEEMEVSTLLDSNTHRVENINLYRELYPERGELLVPDVTDDHPPIYDHDAEQSGRDADQPEQESEKS</sequence>
<comment type="caution">
    <text evidence="2">The sequence shown here is derived from an EMBL/GenBank/DDBJ whole genome shotgun (WGS) entry which is preliminary data.</text>
</comment>
<feature type="region of interest" description="Disordered" evidence="1">
    <location>
        <begin position="398"/>
        <end position="428"/>
    </location>
</feature>
<name>A0A9P6RW09_9FUNG</name>
<dbReference type="OrthoDB" id="2423224at2759"/>
<evidence type="ECO:0000313" key="3">
    <source>
        <dbReference type="Proteomes" id="UP000738325"/>
    </source>
</evidence>
<protein>
    <submittedName>
        <fullName evidence="2">Uncharacterized protein</fullName>
    </submittedName>
</protein>
<dbReference type="InterPro" id="IPR014752">
    <property type="entry name" value="Arrestin-like_C"/>
</dbReference>
<evidence type="ECO:0000313" key="2">
    <source>
        <dbReference type="EMBL" id="KAG0329137.1"/>
    </source>
</evidence>
<dbReference type="AlphaFoldDB" id="A0A9P6RW09"/>